<keyword evidence="3" id="KW-0560">Oxidoreductase</keyword>
<dbReference type="Gene3D" id="3.30.465.10">
    <property type="match status" value="1"/>
</dbReference>
<sequence>MTAALHRPRDLGAVLDLLAGTDDPMVFGGGTAVQILLKQGVLAATDLVDIAAVPGLADLVATPGGLRAGTMVTLRRMETDPLVHDRAPLLAQVYGRVANPRVRNTASVGGNIAHGDYRLDPPTALLVLDARVELSSAAGVRHVPIREFFTGFQETAVGRGELVTALDVPTQPRGGAAFSKLSSLAANDWPVASAAVLVTAADDVTREIRIGLGALAPTPVYVAVTVAATGSDDDAVDAALAAVEPLIDPLPDVRGGVGHKRRLGRVAVADAVRAAWTDTPRDIPREPREEASDDHRLPFRRLRRRR</sequence>
<feature type="domain" description="FAD-binding PCMH-type" evidence="5">
    <location>
        <begin position="1"/>
        <end position="173"/>
    </location>
</feature>
<dbReference type="Proteomes" id="UP001597182">
    <property type="component" value="Unassembled WGS sequence"/>
</dbReference>
<proteinExistence type="predicted"/>
<dbReference type="SMART" id="SM01092">
    <property type="entry name" value="CO_deh_flav_C"/>
    <property type="match status" value="1"/>
</dbReference>
<protein>
    <submittedName>
        <fullName evidence="6">FAD binding domain-containing protein</fullName>
    </submittedName>
</protein>
<name>A0ABW3VMJ3_9PSEU</name>
<dbReference type="EMBL" id="JBHTMB010000221">
    <property type="protein sequence ID" value="MFD1236377.1"/>
    <property type="molecule type" value="Genomic_DNA"/>
</dbReference>
<dbReference type="InterPro" id="IPR051312">
    <property type="entry name" value="Diverse_Substr_Oxidored"/>
</dbReference>
<gene>
    <name evidence="6" type="ORF">ACFQ34_24070</name>
</gene>
<accession>A0ABW3VMJ3</accession>
<dbReference type="Gene3D" id="3.30.390.50">
    <property type="entry name" value="CO dehydrogenase flavoprotein, C-terminal domain"/>
    <property type="match status" value="1"/>
</dbReference>
<dbReference type="InterPro" id="IPR016169">
    <property type="entry name" value="FAD-bd_PCMH_sub2"/>
</dbReference>
<evidence type="ECO:0000313" key="6">
    <source>
        <dbReference type="EMBL" id="MFD1236377.1"/>
    </source>
</evidence>
<dbReference type="Pfam" id="PF03450">
    <property type="entry name" value="CO_deh_flav_C"/>
    <property type="match status" value="1"/>
</dbReference>
<dbReference type="SUPFAM" id="SSF55447">
    <property type="entry name" value="CO dehydrogenase flavoprotein C-terminal domain-like"/>
    <property type="match status" value="1"/>
</dbReference>
<reference evidence="7" key="1">
    <citation type="journal article" date="2019" name="Int. J. Syst. Evol. Microbiol.">
        <title>The Global Catalogue of Microorganisms (GCM) 10K type strain sequencing project: providing services to taxonomists for standard genome sequencing and annotation.</title>
        <authorList>
            <consortium name="The Broad Institute Genomics Platform"/>
            <consortium name="The Broad Institute Genome Sequencing Center for Infectious Disease"/>
            <person name="Wu L."/>
            <person name="Ma J."/>
        </authorList>
    </citation>
    <scope>NUCLEOTIDE SEQUENCE [LARGE SCALE GENOMIC DNA]</scope>
    <source>
        <strain evidence="7">CCUG 49018</strain>
    </source>
</reference>
<dbReference type="RefSeq" id="WP_013675845.1">
    <property type="nucleotide sequence ID" value="NZ_BAABKS010000043.1"/>
</dbReference>
<keyword evidence="7" id="KW-1185">Reference proteome</keyword>
<dbReference type="InterPro" id="IPR036683">
    <property type="entry name" value="CO_DH_flav_C_dom_sf"/>
</dbReference>
<dbReference type="SUPFAM" id="SSF56176">
    <property type="entry name" value="FAD-binding/transporter-associated domain-like"/>
    <property type="match status" value="1"/>
</dbReference>
<keyword evidence="1" id="KW-0285">Flavoprotein</keyword>
<dbReference type="PANTHER" id="PTHR42659">
    <property type="entry name" value="XANTHINE DEHYDROGENASE SUBUNIT C-RELATED"/>
    <property type="match status" value="1"/>
</dbReference>
<dbReference type="InterPro" id="IPR005107">
    <property type="entry name" value="CO_DH_flav_C"/>
</dbReference>
<evidence type="ECO:0000256" key="4">
    <source>
        <dbReference type="SAM" id="MobiDB-lite"/>
    </source>
</evidence>
<dbReference type="InterPro" id="IPR002346">
    <property type="entry name" value="Mopterin_DH_FAD-bd"/>
</dbReference>
<feature type="compositionally biased region" description="Basic and acidic residues" evidence="4">
    <location>
        <begin position="279"/>
        <end position="297"/>
    </location>
</feature>
<organism evidence="6 7">
    <name type="scientific">Pseudonocardia benzenivorans</name>
    <dbReference type="NCBI Taxonomy" id="228005"/>
    <lineage>
        <taxon>Bacteria</taxon>
        <taxon>Bacillati</taxon>
        <taxon>Actinomycetota</taxon>
        <taxon>Actinomycetes</taxon>
        <taxon>Pseudonocardiales</taxon>
        <taxon>Pseudonocardiaceae</taxon>
        <taxon>Pseudonocardia</taxon>
    </lineage>
</organism>
<dbReference type="Gene3D" id="3.30.43.10">
    <property type="entry name" value="Uridine Diphospho-n-acetylenolpyruvylglucosamine Reductase, domain 2"/>
    <property type="match status" value="1"/>
</dbReference>
<dbReference type="Pfam" id="PF00941">
    <property type="entry name" value="FAD_binding_5"/>
    <property type="match status" value="1"/>
</dbReference>
<comment type="caution">
    <text evidence="6">The sequence shown here is derived from an EMBL/GenBank/DDBJ whole genome shotgun (WGS) entry which is preliminary data.</text>
</comment>
<evidence type="ECO:0000313" key="7">
    <source>
        <dbReference type="Proteomes" id="UP001597182"/>
    </source>
</evidence>
<dbReference type="PANTHER" id="PTHR42659:SF2">
    <property type="entry name" value="XANTHINE DEHYDROGENASE SUBUNIT C-RELATED"/>
    <property type="match status" value="1"/>
</dbReference>
<evidence type="ECO:0000259" key="5">
    <source>
        <dbReference type="PROSITE" id="PS51387"/>
    </source>
</evidence>
<evidence type="ECO:0000256" key="2">
    <source>
        <dbReference type="ARBA" id="ARBA00022827"/>
    </source>
</evidence>
<dbReference type="PROSITE" id="PS51387">
    <property type="entry name" value="FAD_PCMH"/>
    <property type="match status" value="1"/>
</dbReference>
<evidence type="ECO:0000256" key="1">
    <source>
        <dbReference type="ARBA" id="ARBA00022630"/>
    </source>
</evidence>
<dbReference type="InterPro" id="IPR036318">
    <property type="entry name" value="FAD-bd_PCMH-like_sf"/>
</dbReference>
<dbReference type="InterPro" id="IPR016167">
    <property type="entry name" value="FAD-bd_PCMH_sub1"/>
</dbReference>
<evidence type="ECO:0000256" key="3">
    <source>
        <dbReference type="ARBA" id="ARBA00023002"/>
    </source>
</evidence>
<keyword evidence="2" id="KW-0274">FAD</keyword>
<feature type="region of interest" description="Disordered" evidence="4">
    <location>
        <begin position="279"/>
        <end position="306"/>
    </location>
</feature>
<dbReference type="InterPro" id="IPR016166">
    <property type="entry name" value="FAD-bd_PCMH"/>
</dbReference>